<feature type="domain" description="AB hydrolase-1" evidence="2">
    <location>
        <begin position="61"/>
        <end position="183"/>
    </location>
</feature>
<evidence type="ECO:0000313" key="4">
    <source>
        <dbReference type="Proteomes" id="UP000596827"/>
    </source>
</evidence>
<dbReference type="SUPFAM" id="SSF53474">
    <property type="entry name" value="alpha/beta-Hydrolases"/>
    <property type="match status" value="1"/>
</dbReference>
<gene>
    <name evidence="3" type="ORF">H8R02_18265</name>
</gene>
<feature type="chain" id="PRO_5036676541" evidence="1">
    <location>
        <begin position="18"/>
        <end position="345"/>
    </location>
</feature>
<dbReference type="GO" id="GO:0016787">
    <property type="term" value="F:hydrolase activity"/>
    <property type="evidence" value="ECO:0007669"/>
    <property type="project" value="UniProtKB-KW"/>
</dbReference>
<sequence>MLRVCLAGAVLALTACAAPQGAGGRQVVMEEFRVPSDPGIQVYVRNKRPADMTNFSSAKTVLYVHGATYPSSTAFDLQLDGMSWMDYIARNGYDVYLLDLRGYGHSTRPPQMDRPAGENPPFAGTEEAMRDVDAVVEFIRKRRGVDKVNLLAWSWGTAIMQWYTSLNNHKVEKLALYAPVWIRQSASLVQAGPGPTPAYRTVRMSDAKGRWLTGVAPDKQAALIPAGWFEAWAKATFETDPWGMAQNPPVLRAPNGVVADGLRYWGNGIIPWKVEDIRVPVLLVKAEWDMDTPSYMAQNLFPKLVNAPWKRYVELGEGTHSIIMERNRMDLFRTVQQFLDEPRVR</sequence>
<name>A0A923MAJ2_9BURK</name>
<keyword evidence="3" id="KW-0378">Hydrolase</keyword>
<dbReference type="EMBL" id="JACORU010000006">
    <property type="protein sequence ID" value="MBC5766420.1"/>
    <property type="molecule type" value="Genomic_DNA"/>
</dbReference>
<proteinExistence type="predicted"/>
<comment type="caution">
    <text evidence="3">The sequence shown here is derived from an EMBL/GenBank/DDBJ whole genome shotgun (WGS) entry which is preliminary data.</text>
</comment>
<keyword evidence="4" id="KW-1185">Reference proteome</keyword>
<dbReference type="PROSITE" id="PS51257">
    <property type="entry name" value="PROKAR_LIPOPROTEIN"/>
    <property type="match status" value="1"/>
</dbReference>
<reference evidence="3" key="1">
    <citation type="submission" date="2020-08" db="EMBL/GenBank/DDBJ databases">
        <title>Ramlibacter sp. GTP1 16S ribosomal RNA gene genome sequencing and assembly.</title>
        <authorList>
            <person name="Kang M."/>
        </authorList>
    </citation>
    <scope>NUCLEOTIDE SEQUENCE</scope>
    <source>
        <strain evidence="3">GTP1</strain>
    </source>
</reference>
<dbReference type="AlphaFoldDB" id="A0A923MAJ2"/>
<keyword evidence="1" id="KW-0732">Signal</keyword>
<dbReference type="PANTHER" id="PTHR12277">
    <property type="entry name" value="ALPHA/BETA HYDROLASE DOMAIN-CONTAINING PROTEIN"/>
    <property type="match status" value="1"/>
</dbReference>
<dbReference type="InterPro" id="IPR000073">
    <property type="entry name" value="AB_hydrolase_1"/>
</dbReference>
<dbReference type="Pfam" id="PF00561">
    <property type="entry name" value="Abhydrolase_1"/>
    <property type="match status" value="1"/>
</dbReference>
<protein>
    <submittedName>
        <fullName evidence="3">Alpha/beta fold hydrolase</fullName>
    </submittedName>
</protein>
<evidence type="ECO:0000256" key="1">
    <source>
        <dbReference type="SAM" id="SignalP"/>
    </source>
</evidence>
<accession>A0A923MAJ2</accession>
<organism evidence="3 4">
    <name type="scientific">Ramlibacter albus</name>
    <dbReference type="NCBI Taxonomy" id="2079448"/>
    <lineage>
        <taxon>Bacteria</taxon>
        <taxon>Pseudomonadati</taxon>
        <taxon>Pseudomonadota</taxon>
        <taxon>Betaproteobacteria</taxon>
        <taxon>Burkholderiales</taxon>
        <taxon>Comamonadaceae</taxon>
        <taxon>Ramlibacter</taxon>
    </lineage>
</organism>
<evidence type="ECO:0000259" key="2">
    <source>
        <dbReference type="Pfam" id="PF00561"/>
    </source>
</evidence>
<feature type="signal peptide" evidence="1">
    <location>
        <begin position="1"/>
        <end position="17"/>
    </location>
</feature>
<evidence type="ECO:0000313" key="3">
    <source>
        <dbReference type="EMBL" id="MBC5766420.1"/>
    </source>
</evidence>
<dbReference type="InterPro" id="IPR029058">
    <property type="entry name" value="AB_hydrolase_fold"/>
</dbReference>
<dbReference type="Gene3D" id="3.40.50.1820">
    <property type="entry name" value="alpha/beta hydrolase"/>
    <property type="match status" value="1"/>
</dbReference>
<dbReference type="Proteomes" id="UP000596827">
    <property type="component" value="Unassembled WGS sequence"/>
</dbReference>